<dbReference type="InterPro" id="IPR036291">
    <property type="entry name" value="NAD(P)-bd_dom_sf"/>
</dbReference>
<evidence type="ECO:0000313" key="3">
    <source>
        <dbReference type="Proteomes" id="UP000504724"/>
    </source>
</evidence>
<dbReference type="GO" id="GO:0005737">
    <property type="term" value="C:cytoplasm"/>
    <property type="evidence" value="ECO:0007669"/>
    <property type="project" value="TreeGrafter"/>
</dbReference>
<dbReference type="PANTHER" id="PTHR48079">
    <property type="entry name" value="PROTEIN YEEZ"/>
    <property type="match status" value="1"/>
</dbReference>
<dbReference type="KEGG" id="txa:HQN79_09370"/>
<accession>A0A7D4TBJ6</accession>
<dbReference type="Pfam" id="PF01370">
    <property type="entry name" value="Epimerase"/>
    <property type="match status" value="1"/>
</dbReference>
<organism evidence="2 3">
    <name type="scientific">Thiomicrorhabdus xiamenensis</name>
    <dbReference type="NCBI Taxonomy" id="2739063"/>
    <lineage>
        <taxon>Bacteria</taxon>
        <taxon>Pseudomonadati</taxon>
        <taxon>Pseudomonadota</taxon>
        <taxon>Gammaproteobacteria</taxon>
        <taxon>Thiotrichales</taxon>
        <taxon>Piscirickettsiaceae</taxon>
        <taxon>Thiomicrorhabdus</taxon>
    </lineage>
</organism>
<evidence type="ECO:0000259" key="1">
    <source>
        <dbReference type="Pfam" id="PF01370"/>
    </source>
</evidence>
<dbReference type="PANTHER" id="PTHR48079:SF6">
    <property type="entry name" value="NAD(P)-BINDING DOMAIN-CONTAINING PROTEIN-RELATED"/>
    <property type="match status" value="1"/>
</dbReference>
<dbReference type="AlphaFoldDB" id="A0A7D4TBJ6"/>
<dbReference type="InterPro" id="IPR051783">
    <property type="entry name" value="NAD(P)-dependent_oxidoreduct"/>
</dbReference>
<name>A0A7D4TBJ6_9GAMM</name>
<feature type="domain" description="NAD-dependent epimerase/dehydratase" evidence="1">
    <location>
        <begin position="2"/>
        <end position="250"/>
    </location>
</feature>
<dbReference type="CDD" id="cd05232">
    <property type="entry name" value="UDP_G4E_4_SDR_e"/>
    <property type="match status" value="1"/>
</dbReference>
<dbReference type="Gene3D" id="3.40.50.720">
    <property type="entry name" value="NAD(P)-binding Rossmann-like Domain"/>
    <property type="match status" value="1"/>
</dbReference>
<protein>
    <submittedName>
        <fullName evidence="2">SDR family oxidoreductase</fullName>
    </submittedName>
</protein>
<reference evidence="2 3" key="1">
    <citation type="submission" date="2020-05" db="EMBL/GenBank/DDBJ databases">
        <title>Thiomicrorhabdus sediminis sp.nov. and Thiomicrorhabdus xiamenensis sp.nov., novel sulfur-oxidizing bacteria isolated from coastal sediment.</title>
        <authorList>
            <person name="Liu X."/>
        </authorList>
    </citation>
    <scope>NUCLEOTIDE SEQUENCE [LARGE SCALE GENOMIC DNA]</scope>
    <source>
        <strain evidence="2 3">G2</strain>
    </source>
</reference>
<dbReference type="RefSeq" id="WP_173285878.1">
    <property type="nucleotide sequence ID" value="NZ_CP054020.1"/>
</dbReference>
<keyword evidence="3" id="KW-1185">Reference proteome</keyword>
<proteinExistence type="predicted"/>
<dbReference type="InterPro" id="IPR001509">
    <property type="entry name" value="Epimerase_deHydtase"/>
</dbReference>
<dbReference type="SUPFAM" id="SSF51735">
    <property type="entry name" value="NAD(P)-binding Rossmann-fold domains"/>
    <property type="match status" value="1"/>
</dbReference>
<dbReference type="Proteomes" id="UP000504724">
    <property type="component" value="Chromosome"/>
</dbReference>
<dbReference type="EMBL" id="CP054020">
    <property type="protein sequence ID" value="QKI89766.1"/>
    <property type="molecule type" value="Genomic_DNA"/>
</dbReference>
<evidence type="ECO:0000313" key="2">
    <source>
        <dbReference type="EMBL" id="QKI89766.1"/>
    </source>
</evidence>
<dbReference type="GO" id="GO:0004029">
    <property type="term" value="F:aldehyde dehydrogenase (NAD+) activity"/>
    <property type="evidence" value="ECO:0007669"/>
    <property type="project" value="TreeGrafter"/>
</dbReference>
<sequence length="348" mass="37623">MIFLTGATGFVGSALLKRLVDDGVDVFALVREGSHSLPAGVKSLTWDLSALAEIGGLPPHFVSYNDRKQNQNDGKDFNGLDSLAMTLKNSDVVVHAAARAHIMNDESIDPLAEYRKVNRDATLTLASLAAESGVKRFVFISSIKVNGEMTSAGMPFEAEISEPPVDPYGLSKYEAEQGLLEIANETGMEVVIIRPPLVYGPGAPGNFASLVNWVKRGIPLPLGSVQNQRSLVALDNLVDFIALCADRERSPKAANEVFLISDGREVSTSELLRSVAKAYGVKSRLLPIPVGLMKFAAKLLGKGAVADRLFANLQVDSLKAHELLGWKLVITMDQQLAKMAEYDKKSFK</sequence>
<gene>
    <name evidence="2" type="ORF">HQN79_09370</name>
</gene>